<dbReference type="PANTHER" id="PTHR31121:SF6">
    <property type="entry name" value="ALPHA-1,2 MANNOSYLTRANSFERASE KTR1"/>
    <property type="match status" value="1"/>
</dbReference>
<feature type="signal peptide" evidence="3">
    <location>
        <begin position="1"/>
        <end position="25"/>
    </location>
</feature>
<gene>
    <name evidence="4" type="ORF">GUITHDRAFT_113748</name>
</gene>
<dbReference type="GO" id="GO:0006487">
    <property type="term" value="P:protein N-linked glycosylation"/>
    <property type="evidence" value="ECO:0007669"/>
    <property type="project" value="TreeGrafter"/>
</dbReference>
<dbReference type="InterPro" id="IPR002685">
    <property type="entry name" value="Glyco_trans_15"/>
</dbReference>
<dbReference type="SUPFAM" id="SSF53448">
    <property type="entry name" value="Nucleotide-diphospho-sugar transferases"/>
    <property type="match status" value="1"/>
</dbReference>
<dbReference type="AlphaFoldDB" id="L1IVM1"/>
<keyword evidence="2" id="KW-0808">Transferase</keyword>
<dbReference type="InterPro" id="IPR029044">
    <property type="entry name" value="Nucleotide-diphossugar_trans"/>
</dbReference>
<comment type="similarity">
    <text evidence="1">Belongs to the glycosyltransferase 15 family.</text>
</comment>
<evidence type="ECO:0000256" key="2">
    <source>
        <dbReference type="ARBA" id="ARBA00022679"/>
    </source>
</evidence>
<dbReference type="PANTHER" id="PTHR31121">
    <property type="entry name" value="ALPHA-1,2 MANNOSYLTRANSFERASE KTR1"/>
    <property type="match status" value="1"/>
</dbReference>
<evidence type="ECO:0000313" key="4">
    <source>
        <dbReference type="EMBL" id="EKX40271.1"/>
    </source>
</evidence>
<dbReference type="KEGG" id="gtt:GUITHDRAFT_113748"/>
<dbReference type="GO" id="GO:0016020">
    <property type="term" value="C:membrane"/>
    <property type="evidence" value="ECO:0007669"/>
    <property type="project" value="InterPro"/>
</dbReference>
<dbReference type="HOGENOM" id="CLU_361495_0_0_1"/>
<evidence type="ECO:0000256" key="3">
    <source>
        <dbReference type="SAM" id="SignalP"/>
    </source>
</evidence>
<protein>
    <recommendedName>
        <fullName evidence="7">Nucleotide-diphospho-sugar transferase domain-containing protein</fullName>
    </recommendedName>
</protein>
<dbReference type="PaxDb" id="55529-EKX40271"/>
<keyword evidence="3" id="KW-0732">Signal</keyword>
<reference evidence="5" key="3">
    <citation type="submission" date="2015-06" db="UniProtKB">
        <authorList>
            <consortium name="EnsemblProtists"/>
        </authorList>
    </citation>
    <scope>IDENTIFICATION</scope>
</reference>
<dbReference type="RefSeq" id="XP_005827251.1">
    <property type="nucleotide sequence ID" value="XM_005827194.1"/>
</dbReference>
<feature type="chain" id="PRO_5008770508" description="Nucleotide-diphospho-sugar transferase domain-containing protein" evidence="3">
    <location>
        <begin position="26"/>
        <end position="774"/>
    </location>
</feature>
<dbReference type="GO" id="GO:0005794">
    <property type="term" value="C:Golgi apparatus"/>
    <property type="evidence" value="ECO:0007669"/>
    <property type="project" value="TreeGrafter"/>
</dbReference>
<evidence type="ECO:0000256" key="1">
    <source>
        <dbReference type="ARBA" id="ARBA00007677"/>
    </source>
</evidence>
<evidence type="ECO:0000313" key="6">
    <source>
        <dbReference type="Proteomes" id="UP000011087"/>
    </source>
</evidence>
<reference evidence="4 6" key="1">
    <citation type="journal article" date="2012" name="Nature">
        <title>Algal genomes reveal evolutionary mosaicism and the fate of nucleomorphs.</title>
        <authorList>
            <consortium name="DOE Joint Genome Institute"/>
            <person name="Curtis B.A."/>
            <person name="Tanifuji G."/>
            <person name="Burki F."/>
            <person name="Gruber A."/>
            <person name="Irimia M."/>
            <person name="Maruyama S."/>
            <person name="Arias M.C."/>
            <person name="Ball S.G."/>
            <person name="Gile G.H."/>
            <person name="Hirakawa Y."/>
            <person name="Hopkins J.F."/>
            <person name="Kuo A."/>
            <person name="Rensing S.A."/>
            <person name="Schmutz J."/>
            <person name="Symeonidi A."/>
            <person name="Elias M."/>
            <person name="Eveleigh R.J."/>
            <person name="Herman E.K."/>
            <person name="Klute M.J."/>
            <person name="Nakayama T."/>
            <person name="Obornik M."/>
            <person name="Reyes-Prieto A."/>
            <person name="Armbrust E.V."/>
            <person name="Aves S.J."/>
            <person name="Beiko R.G."/>
            <person name="Coutinho P."/>
            <person name="Dacks J.B."/>
            <person name="Durnford D.G."/>
            <person name="Fast N.M."/>
            <person name="Green B.R."/>
            <person name="Grisdale C.J."/>
            <person name="Hempel F."/>
            <person name="Henrissat B."/>
            <person name="Hoppner M.P."/>
            <person name="Ishida K."/>
            <person name="Kim E."/>
            <person name="Koreny L."/>
            <person name="Kroth P.G."/>
            <person name="Liu Y."/>
            <person name="Malik S.B."/>
            <person name="Maier U.G."/>
            <person name="McRose D."/>
            <person name="Mock T."/>
            <person name="Neilson J.A."/>
            <person name="Onodera N.T."/>
            <person name="Poole A.M."/>
            <person name="Pritham E.J."/>
            <person name="Richards T.A."/>
            <person name="Rocap G."/>
            <person name="Roy S.W."/>
            <person name="Sarai C."/>
            <person name="Schaack S."/>
            <person name="Shirato S."/>
            <person name="Slamovits C.H."/>
            <person name="Spencer D.F."/>
            <person name="Suzuki S."/>
            <person name="Worden A.Z."/>
            <person name="Zauner S."/>
            <person name="Barry K."/>
            <person name="Bell C."/>
            <person name="Bharti A.K."/>
            <person name="Crow J.A."/>
            <person name="Grimwood J."/>
            <person name="Kramer R."/>
            <person name="Lindquist E."/>
            <person name="Lucas S."/>
            <person name="Salamov A."/>
            <person name="McFadden G.I."/>
            <person name="Lane C.E."/>
            <person name="Keeling P.J."/>
            <person name="Gray M.W."/>
            <person name="Grigoriev I.V."/>
            <person name="Archibald J.M."/>
        </authorList>
    </citation>
    <scope>NUCLEOTIDE SEQUENCE</scope>
    <source>
        <strain evidence="4 6">CCMP2712</strain>
    </source>
</reference>
<proteinExistence type="inferred from homology"/>
<dbReference type="GO" id="GO:0000032">
    <property type="term" value="P:cell wall mannoprotein biosynthetic process"/>
    <property type="evidence" value="ECO:0007669"/>
    <property type="project" value="TreeGrafter"/>
</dbReference>
<accession>L1IVM1</accession>
<dbReference type="Pfam" id="PF01793">
    <property type="entry name" value="Glyco_transf_15"/>
    <property type="match status" value="1"/>
</dbReference>
<dbReference type="EMBL" id="JH993033">
    <property type="protein sequence ID" value="EKX40271.1"/>
    <property type="molecule type" value="Genomic_DNA"/>
</dbReference>
<evidence type="ECO:0008006" key="7">
    <source>
        <dbReference type="Google" id="ProtNLM"/>
    </source>
</evidence>
<keyword evidence="6" id="KW-1185">Reference proteome</keyword>
<evidence type="ECO:0000313" key="5">
    <source>
        <dbReference type="EnsemblProtists" id="EKX40271"/>
    </source>
</evidence>
<dbReference type="EnsemblProtists" id="EKX40271">
    <property type="protein sequence ID" value="EKX40271"/>
    <property type="gene ID" value="GUITHDRAFT_113748"/>
</dbReference>
<dbReference type="Proteomes" id="UP000011087">
    <property type="component" value="Unassembled WGS sequence"/>
</dbReference>
<reference evidence="6" key="2">
    <citation type="submission" date="2012-11" db="EMBL/GenBank/DDBJ databases">
        <authorList>
            <person name="Kuo A."/>
            <person name="Curtis B.A."/>
            <person name="Tanifuji G."/>
            <person name="Burki F."/>
            <person name="Gruber A."/>
            <person name="Irimia M."/>
            <person name="Maruyama S."/>
            <person name="Arias M.C."/>
            <person name="Ball S.G."/>
            <person name="Gile G.H."/>
            <person name="Hirakawa Y."/>
            <person name="Hopkins J.F."/>
            <person name="Rensing S.A."/>
            <person name="Schmutz J."/>
            <person name="Symeonidi A."/>
            <person name="Elias M."/>
            <person name="Eveleigh R.J."/>
            <person name="Herman E.K."/>
            <person name="Klute M.J."/>
            <person name="Nakayama T."/>
            <person name="Obornik M."/>
            <person name="Reyes-Prieto A."/>
            <person name="Armbrust E.V."/>
            <person name="Aves S.J."/>
            <person name="Beiko R.G."/>
            <person name="Coutinho P."/>
            <person name="Dacks J.B."/>
            <person name="Durnford D.G."/>
            <person name="Fast N.M."/>
            <person name="Green B.R."/>
            <person name="Grisdale C."/>
            <person name="Hempe F."/>
            <person name="Henrissat B."/>
            <person name="Hoppner M.P."/>
            <person name="Ishida K.-I."/>
            <person name="Kim E."/>
            <person name="Koreny L."/>
            <person name="Kroth P.G."/>
            <person name="Liu Y."/>
            <person name="Malik S.-B."/>
            <person name="Maier U.G."/>
            <person name="McRose D."/>
            <person name="Mock T."/>
            <person name="Neilson J.A."/>
            <person name="Onodera N.T."/>
            <person name="Poole A.M."/>
            <person name="Pritham E.J."/>
            <person name="Richards T.A."/>
            <person name="Rocap G."/>
            <person name="Roy S.W."/>
            <person name="Sarai C."/>
            <person name="Schaack S."/>
            <person name="Shirato S."/>
            <person name="Slamovits C.H."/>
            <person name="Spencer D.F."/>
            <person name="Suzuki S."/>
            <person name="Worden A.Z."/>
            <person name="Zauner S."/>
            <person name="Barry K."/>
            <person name="Bell C."/>
            <person name="Bharti A.K."/>
            <person name="Crow J.A."/>
            <person name="Grimwood J."/>
            <person name="Kramer R."/>
            <person name="Lindquist E."/>
            <person name="Lucas S."/>
            <person name="Salamov A."/>
            <person name="McFadden G.I."/>
            <person name="Lane C.E."/>
            <person name="Keeling P.J."/>
            <person name="Gray M.W."/>
            <person name="Grigoriev I.V."/>
            <person name="Archibald J.M."/>
        </authorList>
    </citation>
    <scope>NUCLEOTIDE SEQUENCE</scope>
    <source>
        <strain evidence="6">CCMP2712</strain>
    </source>
</reference>
<dbReference type="GeneID" id="17296973"/>
<sequence length="774" mass="86855">MAWLDRRTFMLVLAVLVAGIPRTDCSSGEECEELICYPKADMALAGLNASHERLADACGDLGTWMDGTLLGASVYDPTHLEKFREMAMGEKKMVKTPCWQTRSGTWHFRPRQRSFWLLTMVSGRRVQYLRQECCISSKRASEEASADASLCNDDGERVLLVPPGPDAAQRMCLLSRNHQDVIDSVDQIAIKAGTCYEEEGEREEMKTAAFFSWLHSWIEARDLVAFSSKRRRRGLRDAELADGLYAAGFSREICSYEIGMRRRGRGEGRRTDVEDPVKGRSSCRVGDEFELPWEQHHVLQHFMHACDQRLKEHEGAGAGAGAGAAEGQFFRVEIDLIYDVSSISHRGEFRHGFHWIPTSVSSSSPPSASLTALAPAALGAVGRLAGVDLGHGYNIFALLNTSVPSSTDVEVERSTWNFIEEEPRGGWTLADVVGFPFSSDIVMPLFSWRSSRLLPAESPCARKPKAAVIYLVGRGQEFDLESLRASLRALEIHFLRPHSFCYPVFLFREEWDQDLIAMIQTWTAANVEFLVADMSFPANFNPGGRTSVHSKRSAWGYQHMSRFWVRGVFEHAAVRELEMFMRLDTDSFFATPLLDVFQDAQERNISYGYRQAGKDWTGKTRGLWRFHLQYMKDTSSSCLETGQGPGAGAGAGDSKGLLLRLLGYPNISEDADVAMFYTNFELVSVRRFVQEDVWSYVKALDESHGIYLNGWGDAQIRWMQIATFLELRQVHRFCHFAYIHSAAGTKAFDCWQEVHAATAAAAAAPPPPSDNHHQ</sequence>
<name>L1IVM1_GUITC</name>
<dbReference type="OrthoDB" id="439943at2759"/>
<dbReference type="Gene3D" id="3.90.550.10">
    <property type="entry name" value="Spore Coat Polysaccharide Biosynthesis Protein SpsA, Chain A"/>
    <property type="match status" value="1"/>
</dbReference>
<dbReference type="GO" id="GO:0000026">
    <property type="term" value="F:alpha-1,2-mannosyltransferase activity"/>
    <property type="evidence" value="ECO:0007669"/>
    <property type="project" value="TreeGrafter"/>
</dbReference>
<organism evidence="4">
    <name type="scientific">Guillardia theta (strain CCMP2712)</name>
    <name type="common">Cryptophyte</name>
    <dbReference type="NCBI Taxonomy" id="905079"/>
    <lineage>
        <taxon>Eukaryota</taxon>
        <taxon>Cryptophyceae</taxon>
        <taxon>Pyrenomonadales</taxon>
        <taxon>Geminigeraceae</taxon>
        <taxon>Guillardia</taxon>
    </lineage>
</organism>
<dbReference type="eggNOG" id="KOG4472">
    <property type="taxonomic scope" value="Eukaryota"/>
</dbReference>